<name>A0A6G0YSA6_APHCR</name>
<proteinExistence type="predicted"/>
<evidence type="ECO:0000313" key="2">
    <source>
        <dbReference type="Proteomes" id="UP000478052"/>
    </source>
</evidence>
<protein>
    <submittedName>
        <fullName evidence="1">Retrovirus-related Pol polyprotein from type-1 retrotransposable element R1 4</fullName>
    </submittedName>
</protein>
<dbReference type="EMBL" id="VUJU01002644">
    <property type="protein sequence ID" value="KAF0760539.1"/>
    <property type="molecule type" value="Genomic_DNA"/>
</dbReference>
<gene>
    <name evidence="1" type="ORF">FWK35_00029191</name>
</gene>
<dbReference type="OrthoDB" id="6623734at2759"/>
<reference evidence="1 2" key="1">
    <citation type="submission" date="2019-08" db="EMBL/GenBank/DDBJ databases">
        <title>Whole genome of Aphis craccivora.</title>
        <authorList>
            <person name="Voronova N.V."/>
            <person name="Shulinski R.S."/>
            <person name="Bandarenka Y.V."/>
            <person name="Zhorov D.G."/>
            <person name="Warner D."/>
        </authorList>
    </citation>
    <scope>NUCLEOTIDE SEQUENCE [LARGE SCALE GENOMIC DNA]</scope>
    <source>
        <strain evidence="1">180601</strain>
        <tissue evidence="1">Whole Body</tissue>
    </source>
</reference>
<accession>A0A6G0YSA6</accession>
<organism evidence="1 2">
    <name type="scientific">Aphis craccivora</name>
    <name type="common">Cowpea aphid</name>
    <dbReference type="NCBI Taxonomy" id="307492"/>
    <lineage>
        <taxon>Eukaryota</taxon>
        <taxon>Metazoa</taxon>
        <taxon>Ecdysozoa</taxon>
        <taxon>Arthropoda</taxon>
        <taxon>Hexapoda</taxon>
        <taxon>Insecta</taxon>
        <taxon>Pterygota</taxon>
        <taxon>Neoptera</taxon>
        <taxon>Paraneoptera</taxon>
        <taxon>Hemiptera</taxon>
        <taxon>Sternorrhyncha</taxon>
        <taxon>Aphidomorpha</taxon>
        <taxon>Aphidoidea</taxon>
        <taxon>Aphididae</taxon>
        <taxon>Aphidini</taxon>
        <taxon>Aphis</taxon>
        <taxon>Aphis</taxon>
    </lineage>
</organism>
<evidence type="ECO:0000313" key="1">
    <source>
        <dbReference type="EMBL" id="KAF0760539.1"/>
    </source>
</evidence>
<keyword evidence="2" id="KW-1185">Reference proteome</keyword>
<comment type="caution">
    <text evidence="1">The sequence shown here is derived from an EMBL/GenBank/DDBJ whole genome shotgun (WGS) entry which is preliminary data.</text>
</comment>
<dbReference type="Proteomes" id="UP000478052">
    <property type="component" value="Unassembled WGS sequence"/>
</dbReference>
<sequence>MLIYDVERENMRPFLNGRPPNPDDVSNLLCGPIGIEDQTKNIHEAFLRARNEFSGMIERILFQKENDERDMQRGNTILNPSSEHVGGATDPSVYISLL</sequence>
<dbReference type="AlphaFoldDB" id="A0A6G0YSA6"/>